<keyword evidence="2" id="KW-1185">Reference proteome</keyword>
<comment type="caution">
    <text evidence="1">The sequence shown here is derived from an EMBL/GenBank/DDBJ whole genome shotgun (WGS) entry which is preliminary data.</text>
</comment>
<name>A0ABP8HHK8_9SPHI</name>
<evidence type="ECO:0000313" key="2">
    <source>
        <dbReference type="Proteomes" id="UP001500582"/>
    </source>
</evidence>
<gene>
    <name evidence="1" type="ORF">GCM10023149_50190</name>
</gene>
<sequence length="46" mass="5201">MKKYILIAATILSTGILTSCKKEEKVKLVVPIQNLLNNRKDISWAD</sequence>
<proteinExistence type="predicted"/>
<organism evidence="1 2">
    <name type="scientific">Mucilaginibacter gynuensis</name>
    <dbReference type="NCBI Taxonomy" id="1302236"/>
    <lineage>
        <taxon>Bacteria</taxon>
        <taxon>Pseudomonadati</taxon>
        <taxon>Bacteroidota</taxon>
        <taxon>Sphingobacteriia</taxon>
        <taxon>Sphingobacteriales</taxon>
        <taxon>Sphingobacteriaceae</taxon>
        <taxon>Mucilaginibacter</taxon>
    </lineage>
</organism>
<dbReference type="EMBL" id="BAABFT010000023">
    <property type="protein sequence ID" value="GAA4339481.1"/>
    <property type="molecule type" value="Genomic_DNA"/>
</dbReference>
<dbReference type="RefSeq" id="WP_345213971.1">
    <property type="nucleotide sequence ID" value="NZ_BAABFT010000023.1"/>
</dbReference>
<reference evidence="2" key="1">
    <citation type="journal article" date="2019" name="Int. J. Syst. Evol. Microbiol.">
        <title>The Global Catalogue of Microorganisms (GCM) 10K type strain sequencing project: providing services to taxonomists for standard genome sequencing and annotation.</title>
        <authorList>
            <consortium name="The Broad Institute Genomics Platform"/>
            <consortium name="The Broad Institute Genome Sequencing Center for Infectious Disease"/>
            <person name="Wu L."/>
            <person name="Ma J."/>
        </authorList>
    </citation>
    <scope>NUCLEOTIDE SEQUENCE [LARGE SCALE GENOMIC DNA]</scope>
    <source>
        <strain evidence="2">JCM 17705</strain>
    </source>
</reference>
<evidence type="ECO:0000313" key="1">
    <source>
        <dbReference type="EMBL" id="GAA4339481.1"/>
    </source>
</evidence>
<protein>
    <submittedName>
        <fullName evidence="1">Uncharacterized protein</fullName>
    </submittedName>
</protein>
<accession>A0ABP8HHK8</accession>
<dbReference type="PROSITE" id="PS51257">
    <property type="entry name" value="PROKAR_LIPOPROTEIN"/>
    <property type="match status" value="1"/>
</dbReference>
<dbReference type="Proteomes" id="UP001500582">
    <property type="component" value="Unassembled WGS sequence"/>
</dbReference>